<protein>
    <submittedName>
        <fullName evidence="1">Uncharacterized protein</fullName>
    </submittedName>
</protein>
<dbReference type="EMBL" id="CP043839">
    <property type="protein sequence ID" value="WOF12365.1"/>
    <property type="molecule type" value="Genomic_DNA"/>
</dbReference>
<evidence type="ECO:0000313" key="1">
    <source>
        <dbReference type="EMBL" id="NJC20806.1"/>
    </source>
</evidence>
<dbReference type="GeneID" id="86891395"/>
<proteinExistence type="predicted"/>
<dbReference type="Proteomes" id="UP001302374">
    <property type="component" value="Chromosome"/>
</dbReference>
<dbReference type="EMBL" id="JAATLI010000023">
    <property type="protein sequence ID" value="NJC20806.1"/>
    <property type="molecule type" value="Genomic_DNA"/>
</dbReference>
<keyword evidence="4" id="KW-1185">Reference proteome</keyword>
<dbReference type="Proteomes" id="UP000576368">
    <property type="component" value="Unassembled WGS sequence"/>
</dbReference>
<sequence>MKERFIITIEFFRKLLTEKDAQNANKKSDEILQDKHLGPIYRNLHDDEFLVKKFIDPKIRNYHPIHD</sequence>
<dbReference type="AlphaFoldDB" id="A0A7X5YJ43"/>
<evidence type="ECO:0000313" key="3">
    <source>
        <dbReference type="Proteomes" id="UP000576368"/>
    </source>
</evidence>
<gene>
    <name evidence="2" type="ORF">F1644_08855</name>
    <name evidence="1" type="ORF">GGR15_004469</name>
</gene>
<dbReference type="RefSeq" id="WP_168044614.1">
    <property type="nucleotide sequence ID" value="NZ_BMPA01000023.1"/>
</dbReference>
<evidence type="ECO:0000313" key="4">
    <source>
        <dbReference type="Proteomes" id="UP001302374"/>
    </source>
</evidence>
<evidence type="ECO:0000313" key="2">
    <source>
        <dbReference type="EMBL" id="WOF12365.1"/>
    </source>
</evidence>
<organism evidence="1 3">
    <name type="scientific">Butyricimonas paravirosa</name>
    <dbReference type="NCBI Taxonomy" id="1472417"/>
    <lineage>
        <taxon>Bacteria</taxon>
        <taxon>Pseudomonadati</taxon>
        <taxon>Bacteroidota</taxon>
        <taxon>Bacteroidia</taxon>
        <taxon>Bacteroidales</taxon>
        <taxon>Odoribacteraceae</taxon>
        <taxon>Butyricimonas</taxon>
    </lineage>
</organism>
<name>A0A7X5YJ43_9BACT</name>
<accession>A0A7X5YJ43</accession>
<reference evidence="1 3" key="2">
    <citation type="submission" date="2020-03" db="EMBL/GenBank/DDBJ databases">
        <title>Genomic Encyclopedia of Type Strains, Phase IV (KMG-IV): sequencing the most valuable type-strain genomes for metagenomic binning, comparative biology and taxonomic classification.</title>
        <authorList>
            <person name="Goeker M."/>
        </authorList>
    </citation>
    <scope>NUCLEOTIDE SEQUENCE [LARGE SCALE GENOMIC DNA]</scope>
    <source>
        <strain evidence="1 3">DSM 105722</strain>
    </source>
</reference>
<reference evidence="2 4" key="1">
    <citation type="submission" date="2019-09" db="EMBL/GenBank/DDBJ databases">
        <title>Butyricimonas paravirosa DSM 105722 (=214-4 = JCM 18677 = CCUG 65563).</title>
        <authorList>
            <person name="Le Roy T."/>
            <person name="Cani P.D."/>
        </authorList>
    </citation>
    <scope>NUCLEOTIDE SEQUENCE [LARGE SCALE GENOMIC DNA]</scope>
    <source>
        <strain evidence="2 4">DSM 105722</strain>
    </source>
</reference>